<accession>A0ABS2LI51</accession>
<keyword evidence="1" id="KW-0732">Signal</keyword>
<evidence type="ECO:0000313" key="2">
    <source>
        <dbReference type="EMBL" id="MBM7480090.1"/>
    </source>
</evidence>
<feature type="signal peptide" evidence="1">
    <location>
        <begin position="1"/>
        <end position="19"/>
    </location>
</feature>
<evidence type="ECO:0000256" key="1">
    <source>
        <dbReference type="SAM" id="SignalP"/>
    </source>
</evidence>
<name>A0ABS2LI51_9CELL</name>
<evidence type="ECO:0000313" key="3">
    <source>
        <dbReference type="Proteomes" id="UP000698059"/>
    </source>
</evidence>
<feature type="chain" id="PRO_5047486620" description="Lipoprotein" evidence="1">
    <location>
        <begin position="20"/>
        <end position="86"/>
    </location>
</feature>
<organism evidence="2 3">
    <name type="scientific">Oerskovia jenensis</name>
    <dbReference type="NCBI Taxonomy" id="162169"/>
    <lineage>
        <taxon>Bacteria</taxon>
        <taxon>Bacillati</taxon>
        <taxon>Actinomycetota</taxon>
        <taxon>Actinomycetes</taxon>
        <taxon>Micrococcales</taxon>
        <taxon>Cellulomonadaceae</taxon>
        <taxon>Oerskovia</taxon>
    </lineage>
</organism>
<sequence>MRRVAVYAVLLSGVFLTVACSGESDPEAHDRVVSYATFTAALQEGADCPALFEIRNRMEPEDPAIDDANEDLRSVECYSATSSRKG</sequence>
<dbReference type="EMBL" id="JAFBBO010000001">
    <property type="protein sequence ID" value="MBM7480090.1"/>
    <property type="molecule type" value="Genomic_DNA"/>
</dbReference>
<evidence type="ECO:0008006" key="4">
    <source>
        <dbReference type="Google" id="ProtNLM"/>
    </source>
</evidence>
<dbReference type="RefSeq" id="WP_205307909.1">
    <property type="nucleotide sequence ID" value="NZ_BAAAVF010000007.1"/>
</dbReference>
<gene>
    <name evidence="2" type="ORF">JOD49_003010</name>
</gene>
<dbReference type="PROSITE" id="PS51257">
    <property type="entry name" value="PROKAR_LIPOPROTEIN"/>
    <property type="match status" value="1"/>
</dbReference>
<dbReference type="Proteomes" id="UP000698059">
    <property type="component" value="Unassembled WGS sequence"/>
</dbReference>
<proteinExistence type="predicted"/>
<reference evidence="2 3" key="1">
    <citation type="submission" date="2021-01" db="EMBL/GenBank/DDBJ databases">
        <title>Sequencing the genomes of 1000 actinobacteria strains.</title>
        <authorList>
            <person name="Klenk H.-P."/>
        </authorList>
    </citation>
    <scope>NUCLEOTIDE SEQUENCE [LARGE SCALE GENOMIC DNA]</scope>
    <source>
        <strain evidence="2 3">DSM 46000</strain>
    </source>
</reference>
<comment type="caution">
    <text evidence="2">The sequence shown here is derived from an EMBL/GenBank/DDBJ whole genome shotgun (WGS) entry which is preliminary data.</text>
</comment>
<protein>
    <recommendedName>
        <fullName evidence="4">Lipoprotein</fullName>
    </recommendedName>
</protein>
<keyword evidence="3" id="KW-1185">Reference proteome</keyword>